<evidence type="ECO:0000256" key="1">
    <source>
        <dbReference type="SAM" id="Phobius"/>
    </source>
</evidence>
<evidence type="ECO:0008006" key="4">
    <source>
        <dbReference type="Google" id="ProtNLM"/>
    </source>
</evidence>
<name>A0ABP7SS70_9PSEU</name>
<gene>
    <name evidence="2" type="ORF">GCM10022247_43490</name>
</gene>
<keyword evidence="1" id="KW-0812">Transmembrane</keyword>
<sequence>MKDRSGSQAWLGPISLGLAVASWIFPYVNLVLVVIACVCGVVSIVTRKWHTIDWTAVAGICVASGQAVLSLLVYAASLHP</sequence>
<feature type="transmembrane region" description="Helical" evidence="1">
    <location>
        <begin position="57"/>
        <end position="77"/>
    </location>
</feature>
<evidence type="ECO:0000313" key="2">
    <source>
        <dbReference type="EMBL" id="GAA4015834.1"/>
    </source>
</evidence>
<feature type="transmembrane region" description="Helical" evidence="1">
    <location>
        <begin position="20"/>
        <end position="45"/>
    </location>
</feature>
<keyword evidence="3" id="KW-1185">Reference proteome</keyword>
<keyword evidence="1" id="KW-1133">Transmembrane helix</keyword>
<proteinExistence type="predicted"/>
<organism evidence="2 3">
    <name type="scientific">Allokutzneria multivorans</name>
    <dbReference type="NCBI Taxonomy" id="1142134"/>
    <lineage>
        <taxon>Bacteria</taxon>
        <taxon>Bacillati</taxon>
        <taxon>Actinomycetota</taxon>
        <taxon>Actinomycetes</taxon>
        <taxon>Pseudonocardiales</taxon>
        <taxon>Pseudonocardiaceae</taxon>
        <taxon>Allokutzneria</taxon>
    </lineage>
</organism>
<dbReference type="RefSeq" id="WP_344877614.1">
    <property type="nucleotide sequence ID" value="NZ_BAABAL010000017.1"/>
</dbReference>
<dbReference type="EMBL" id="BAABAL010000017">
    <property type="protein sequence ID" value="GAA4015834.1"/>
    <property type="molecule type" value="Genomic_DNA"/>
</dbReference>
<comment type="caution">
    <text evidence="2">The sequence shown here is derived from an EMBL/GenBank/DDBJ whole genome shotgun (WGS) entry which is preliminary data.</text>
</comment>
<dbReference type="Proteomes" id="UP001501747">
    <property type="component" value="Unassembled WGS sequence"/>
</dbReference>
<reference evidence="3" key="1">
    <citation type="journal article" date="2019" name="Int. J. Syst. Evol. Microbiol.">
        <title>The Global Catalogue of Microorganisms (GCM) 10K type strain sequencing project: providing services to taxonomists for standard genome sequencing and annotation.</title>
        <authorList>
            <consortium name="The Broad Institute Genomics Platform"/>
            <consortium name="The Broad Institute Genome Sequencing Center for Infectious Disease"/>
            <person name="Wu L."/>
            <person name="Ma J."/>
        </authorList>
    </citation>
    <scope>NUCLEOTIDE SEQUENCE [LARGE SCALE GENOMIC DNA]</scope>
    <source>
        <strain evidence="3">JCM 17342</strain>
    </source>
</reference>
<protein>
    <recommendedName>
        <fullName evidence="4">DUF4190 domain-containing protein</fullName>
    </recommendedName>
</protein>
<accession>A0ABP7SS70</accession>
<evidence type="ECO:0000313" key="3">
    <source>
        <dbReference type="Proteomes" id="UP001501747"/>
    </source>
</evidence>
<keyword evidence="1" id="KW-0472">Membrane</keyword>